<organism evidence="1 2">
    <name type="scientific">Aspergillus tanneri</name>
    <dbReference type="NCBI Taxonomy" id="1220188"/>
    <lineage>
        <taxon>Eukaryota</taxon>
        <taxon>Fungi</taxon>
        <taxon>Dikarya</taxon>
        <taxon>Ascomycota</taxon>
        <taxon>Pezizomycotina</taxon>
        <taxon>Eurotiomycetes</taxon>
        <taxon>Eurotiomycetidae</taxon>
        <taxon>Eurotiales</taxon>
        <taxon>Aspergillaceae</taxon>
        <taxon>Aspergillus</taxon>
        <taxon>Aspergillus subgen. Circumdati</taxon>
    </lineage>
</organism>
<evidence type="ECO:0000313" key="1">
    <source>
        <dbReference type="EMBL" id="THC94621.1"/>
    </source>
</evidence>
<name>A0A4S3JMR1_9EURO</name>
<reference evidence="1 2" key="1">
    <citation type="submission" date="2019-03" db="EMBL/GenBank/DDBJ databases">
        <title>The genome sequence of a newly discovered highly antifungal drug resistant Aspergillus species, Aspergillus tanneri NIH 1004.</title>
        <authorList>
            <person name="Mounaud S."/>
            <person name="Singh I."/>
            <person name="Joardar V."/>
            <person name="Pakala S."/>
            <person name="Pakala S."/>
            <person name="Venepally P."/>
            <person name="Hoover J."/>
            <person name="Nierman W."/>
            <person name="Chung J."/>
            <person name="Losada L."/>
        </authorList>
    </citation>
    <scope>NUCLEOTIDE SEQUENCE [LARGE SCALE GENOMIC DNA]</scope>
    <source>
        <strain evidence="1 2">NIH1004</strain>
    </source>
</reference>
<protein>
    <submittedName>
        <fullName evidence="1">Uncharacterized protein</fullName>
    </submittedName>
</protein>
<sequence length="68" mass="7801">MAMVRRLASSYLCGVTAYSALVHSTSRFLSGLADGLSPAEWEMTWYYLGTFRDIELDSRLDRHQWLTP</sequence>
<accession>A0A4S3JMR1</accession>
<dbReference type="AlphaFoldDB" id="A0A4S3JMR1"/>
<gene>
    <name evidence="1" type="ORF">EYZ11_005909</name>
</gene>
<keyword evidence="2" id="KW-1185">Reference proteome</keyword>
<evidence type="ECO:0000313" key="2">
    <source>
        <dbReference type="Proteomes" id="UP000308092"/>
    </source>
</evidence>
<comment type="caution">
    <text evidence="1">The sequence shown here is derived from an EMBL/GenBank/DDBJ whole genome shotgun (WGS) entry which is preliminary data.</text>
</comment>
<dbReference type="EMBL" id="SOSA01000198">
    <property type="protein sequence ID" value="THC94621.1"/>
    <property type="molecule type" value="Genomic_DNA"/>
</dbReference>
<dbReference type="Proteomes" id="UP000308092">
    <property type="component" value="Unassembled WGS sequence"/>
</dbReference>
<dbReference type="VEuPathDB" id="FungiDB:EYZ11_005909"/>
<proteinExistence type="predicted"/>